<feature type="domain" description="Carrier" evidence="3">
    <location>
        <begin position="576"/>
        <end position="667"/>
    </location>
</feature>
<dbReference type="InterPro" id="IPR020806">
    <property type="entry name" value="PKS_PP-bd"/>
</dbReference>
<evidence type="ECO:0000313" key="4">
    <source>
        <dbReference type="EMBL" id="KZP19762.1"/>
    </source>
</evidence>
<dbReference type="PROSITE" id="PS50075">
    <property type="entry name" value="CARRIER"/>
    <property type="match status" value="1"/>
</dbReference>
<dbReference type="SMART" id="SM00823">
    <property type="entry name" value="PKS_PP"/>
    <property type="match status" value="1"/>
</dbReference>
<name>A0A166IFH9_9AGAM</name>
<dbReference type="SUPFAM" id="SSF56801">
    <property type="entry name" value="Acetyl-CoA synthetase-like"/>
    <property type="match status" value="1"/>
</dbReference>
<dbReference type="OrthoDB" id="429813at2759"/>
<dbReference type="Gene3D" id="3.40.50.720">
    <property type="entry name" value="NAD(P)-binding Rossmann-like Domain"/>
    <property type="match status" value="1"/>
</dbReference>
<evidence type="ECO:0000256" key="1">
    <source>
        <dbReference type="ARBA" id="ARBA00022450"/>
    </source>
</evidence>
<dbReference type="InterPro" id="IPR020845">
    <property type="entry name" value="AMP-binding_CS"/>
</dbReference>
<gene>
    <name evidence="4" type="ORF">FIBSPDRAFT_1045347</name>
</gene>
<dbReference type="SUPFAM" id="SSF47336">
    <property type="entry name" value="ACP-like"/>
    <property type="match status" value="1"/>
</dbReference>
<sequence length="1089" mass="116728">MAIEILLAAPSPVVASYPPSGPPAVYPPLDGTIRPAFLADFHLKHNPDRPIYTYSEGPGLLTEISYLEYGRAVHRASHHFRPVCAGPDGAVVAVIANVDVLLYETLLAGLMRAGLTVFPISTRNSPEAILSMLVKTGCHRIITTNATLGALMKEVKTLKPAGYELTIEDAPTIAQCYPLLGHESAADPFKPYPEPATQIDLDTVFLYIHSSGSTGFPKPVASTPRTLLSWAFLLFPDLRDMHRVAAMHLPSFHNMGIVAQLLGPLVSGSGVALFPPQSIHDHSQLPIVPTSDNVVEHSKRNGVTFMASVPSWVELWAQTGEMDWLKSMTGVIFGGGPLATKIGDQLVAAGVKLSSSFGTTEVGTPTASFYENRDRSFEDWQYIRFSELVNVRFVPQPDGVTFESEFLDSDTYKVCVHNLPDVKGFATSDLWVPHPTKANLWKIVGRRDDVLILASGENVAPDPLENHIMSSSLVSGVVVFGHGRNEVGALLEPQPGVDVSDISAFRNLVWPIVEEANSSAPTYARIFKEMILVTKPGKPLPRVGKGTVAKKAAVKLYTPEIDELYEAVEASASNVEPPASWTAGDVENWLGVQAADINSDKPVDADADLFSQGFDSLSATFLRNRVIGALRVSADPDALKASRDITQNVIFSHPTLTQLAAHLVQLVSGTTTGTTSGSEAIEKMIAKYSAGLATVTKATGSSDSAVVLLTGSTGGLGSFLLEALLKSSQVSKVYAYNRPSKGDVTVQDRQKEAFADKAFDAALLESEKLVYVEGDAALPNLGLSSELYEQIRSSVTIVIHNAWRLDFNLSLGSFEPNIHGTRNLIDLASQSAQASTLRFLFTSSIASSQGWSPSRGAFPEEVQLDAATAVGGGYGESKYVCERILAASGLHATSFRIGQISGGKPGGAWATSDWVPSFVKSSLALGGLPDAGGIASWLPMDVVSQAIIDVALAEASPTIALNIVHPRPSPWSTIIGSIADALHTAGITPERLPTLPFTEWFAQLEHRANRANIEEMAKIPSIKILEFFRGMAMADAAVRKHGLTDSEFGTSALATNKSQAASSAMAEVQPIGADDAQRWVNYWISKQFL</sequence>
<dbReference type="Proteomes" id="UP000076532">
    <property type="component" value="Unassembled WGS sequence"/>
</dbReference>
<dbReference type="InterPro" id="IPR000873">
    <property type="entry name" value="AMP-dep_synth/lig_dom"/>
</dbReference>
<organism evidence="4 5">
    <name type="scientific">Athelia psychrophila</name>
    <dbReference type="NCBI Taxonomy" id="1759441"/>
    <lineage>
        <taxon>Eukaryota</taxon>
        <taxon>Fungi</taxon>
        <taxon>Dikarya</taxon>
        <taxon>Basidiomycota</taxon>
        <taxon>Agaricomycotina</taxon>
        <taxon>Agaricomycetes</taxon>
        <taxon>Agaricomycetidae</taxon>
        <taxon>Atheliales</taxon>
        <taxon>Atheliaceae</taxon>
        <taxon>Athelia</taxon>
    </lineage>
</organism>
<dbReference type="Gene3D" id="3.40.50.12780">
    <property type="entry name" value="N-terminal domain of ligase-like"/>
    <property type="match status" value="1"/>
</dbReference>
<evidence type="ECO:0000259" key="3">
    <source>
        <dbReference type="PROSITE" id="PS50075"/>
    </source>
</evidence>
<protein>
    <submittedName>
        <fullName evidence="4">Acetyl-CoA synthetase-like protein</fullName>
    </submittedName>
</protein>
<dbReference type="GO" id="GO:0031177">
    <property type="term" value="F:phosphopantetheine binding"/>
    <property type="evidence" value="ECO:0007669"/>
    <property type="project" value="InterPro"/>
</dbReference>
<reference evidence="4 5" key="1">
    <citation type="journal article" date="2016" name="Mol. Biol. Evol.">
        <title>Comparative Genomics of Early-Diverging Mushroom-Forming Fungi Provides Insights into the Origins of Lignocellulose Decay Capabilities.</title>
        <authorList>
            <person name="Nagy L.G."/>
            <person name="Riley R."/>
            <person name="Tritt A."/>
            <person name="Adam C."/>
            <person name="Daum C."/>
            <person name="Floudas D."/>
            <person name="Sun H."/>
            <person name="Yadav J.S."/>
            <person name="Pangilinan J."/>
            <person name="Larsson K.H."/>
            <person name="Matsuura K."/>
            <person name="Barry K."/>
            <person name="Labutti K."/>
            <person name="Kuo R."/>
            <person name="Ohm R.A."/>
            <person name="Bhattacharya S.S."/>
            <person name="Shirouzu T."/>
            <person name="Yoshinaga Y."/>
            <person name="Martin F.M."/>
            <person name="Grigoriev I.V."/>
            <person name="Hibbett D.S."/>
        </authorList>
    </citation>
    <scope>NUCLEOTIDE SEQUENCE [LARGE SCALE GENOMIC DNA]</scope>
    <source>
        <strain evidence="4 5">CBS 109695</strain>
    </source>
</reference>
<dbReference type="InterPro" id="IPR051414">
    <property type="entry name" value="Adenylate-forming_Reductase"/>
</dbReference>
<dbReference type="EMBL" id="KV417561">
    <property type="protein sequence ID" value="KZP19762.1"/>
    <property type="molecule type" value="Genomic_DNA"/>
</dbReference>
<keyword evidence="5" id="KW-1185">Reference proteome</keyword>
<dbReference type="Pfam" id="PF23562">
    <property type="entry name" value="AMP-binding_C_3"/>
    <property type="match status" value="1"/>
</dbReference>
<dbReference type="Pfam" id="PF07993">
    <property type="entry name" value="NAD_binding_4"/>
    <property type="match status" value="1"/>
</dbReference>
<dbReference type="PANTHER" id="PTHR43439">
    <property type="entry name" value="PHENYLACETATE-COENZYME A LIGASE"/>
    <property type="match status" value="1"/>
</dbReference>
<dbReference type="InterPro" id="IPR042099">
    <property type="entry name" value="ANL_N_sf"/>
</dbReference>
<dbReference type="STRING" id="436010.A0A166IFH9"/>
<keyword evidence="2" id="KW-0597">Phosphoprotein</keyword>
<evidence type="ECO:0000256" key="2">
    <source>
        <dbReference type="ARBA" id="ARBA00022553"/>
    </source>
</evidence>
<dbReference type="InterPro" id="IPR036736">
    <property type="entry name" value="ACP-like_sf"/>
</dbReference>
<evidence type="ECO:0000313" key="5">
    <source>
        <dbReference type="Proteomes" id="UP000076532"/>
    </source>
</evidence>
<accession>A0A166IFH9</accession>
<keyword evidence="1" id="KW-0596">Phosphopantetheine</keyword>
<dbReference type="Pfam" id="PF00501">
    <property type="entry name" value="AMP-binding"/>
    <property type="match status" value="1"/>
</dbReference>
<proteinExistence type="predicted"/>
<dbReference type="InterPro" id="IPR036291">
    <property type="entry name" value="NAD(P)-bd_dom_sf"/>
</dbReference>
<dbReference type="AlphaFoldDB" id="A0A166IFH9"/>
<dbReference type="Gene3D" id="1.10.1200.10">
    <property type="entry name" value="ACP-like"/>
    <property type="match status" value="1"/>
</dbReference>
<dbReference type="InterPro" id="IPR013120">
    <property type="entry name" value="FAR_NAD-bd"/>
</dbReference>
<dbReference type="InterPro" id="IPR009081">
    <property type="entry name" value="PP-bd_ACP"/>
</dbReference>
<dbReference type="PANTHER" id="PTHR43439:SF2">
    <property type="entry name" value="ENZYME, PUTATIVE (JCVI)-RELATED"/>
    <property type="match status" value="1"/>
</dbReference>
<dbReference type="PROSITE" id="PS00455">
    <property type="entry name" value="AMP_BINDING"/>
    <property type="match status" value="1"/>
</dbReference>
<dbReference type="SUPFAM" id="SSF51735">
    <property type="entry name" value="NAD(P)-binding Rossmann-fold domains"/>
    <property type="match status" value="1"/>
</dbReference>